<dbReference type="InterPro" id="IPR023298">
    <property type="entry name" value="ATPase_P-typ_TM_dom_sf"/>
</dbReference>
<feature type="transmembrane region" description="Helical" evidence="17">
    <location>
        <begin position="198"/>
        <end position="217"/>
    </location>
</feature>
<dbReference type="PRINTS" id="PR00941">
    <property type="entry name" value="CDATPASE"/>
</dbReference>
<dbReference type="InterPro" id="IPR006121">
    <property type="entry name" value="HMA_dom"/>
</dbReference>
<keyword evidence="8 17" id="KW-0479">Metal-binding</keyword>
<dbReference type="Pfam" id="PF00122">
    <property type="entry name" value="E1-E2_ATPase"/>
    <property type="match status" value="1"/>
</dbReference>
<dbReference type="InterPro" id="IPR008250">
    <property type="entry name" value="ATPase_P-typ_transduc_dom_A_sf"/>
</dbReference>
<dbReference type="Proteomes" id="UP001172721">
    <property type="component" value="Unassembled WGS sequence"/>
</dbReference>
<evidence type="ECO:0000313" key="19">
    <source>
        <dbReference type="EMBL" id="MDN4526330.1"/>
    </source>
</evidence>
<dbReference type="InterPro" id="IPR044492">
    <property type="entry name" value="P_typ_ATPase_HD_dom"/>
</dbReference>
<keyword evidence="7 17" id="KW-0812">Transmembrane</keyword>
<evidence type="ECO:0000313" key="20">
    <source>
        <dbReference type="Proteomes" id="UP001172721"/>
    </source>
</evidence>
<dbReference type="EMBL" id="JAUHTR010000010">
    <property type="protein sequence ID" value="MDN4526330.1"/>
    <property type="molecule type" value="Genomic_DNA"/>
</dbReference>
<dbReference type="InterPro" id="IPR027256">
    <property type="entry name" value="P-typ_ATPase_IB"/>
</dbReference>
<dbReference type="RefSeq" id="WP_301167355.1">
    <property type="nucleotide sequence ID" value="NZ_JAUHTR010000010.1"/>
</dbReference>
<dbReference type="SUPFAM" id="SSF81653">
    <property type="entry name" value="Calcium ATPase, transduction domain A"/>
    <property type="match status" value="1"/>
</dbReference>
<dbReference type="EC" id="7.2.2.21" evidence="15"/>
<dbReference type="InterPro" id="IPR059000">
    <property type="entry name" value="ATPase_P-type_domA"/>
</dbReference>
<evidence type="ECO:0000256" key="15">
    <source>
        <dbReference type="ARBA" id="ARBA00039103"/>
    </source>
</evidence>
<dbReference type="InterPro" id="IPR023299">
    <property type="entry name" value="ATPase_P-typ_cyto_dom_N"/>
</dbReference>
<dbReference type="SUPFAM" id="SSF81665">
    <property type="entry name" value="Calcium ATPase, transmembrane domain M"/>
    <property type="match status" value="1"/>
</dbReference>
<organism evidence="19 20">
    <name type="scientific">Fictibacillus fluitans</name>
    <dbReference type="NCBI Taxonomy" id="3058422"/>
    <lineage>
        <taxon>Bacteria</taxon>
        <taxon>Bacillati</taxon>
        <taxon>Bacillota</taxon>
        <taxon>Bacilli</taxon>
        <taxon>Bacillales</taxon>
        <taxon>Fictibacillaceae</taxon>
        <taxon>Fictibacillus</taxon>
    </lineage>
</organism>
<feature type="transmembrane region" description="Helical" evidence="17">
    <location>
        <begin position="433"/>
        <end position="454"/>
    </location>
</feature>
<comment type="subcellular location">
    <subcellularLocation>
        <location evidence="1">Cell membrane</location>
        <topology evidence="1">Multi-pass membrane protein</topology>
    </subcellularLocation>
</comment>
<dbReference type="Pfam" id="PF00702">
    <property type="entry name" value="Hydrolase"/>
    <property type="match status" value="1"/>
</dbReference>
<sequence length="787" mass="85484">MNDQHKEFLLEGLDCAHCASRIENGVRELEGVSSCSVNFVTKTLRMETEQGIDIPVIQNTRELIQSIEPHINVVDRRKTKQNPVRNFYLEGLDCANCAAKIEKEAAGLPGVSLSSLDFVSKTLRIKTDPTATEKNDLSAEIVQIVKRLEPGVKVVQQSPHSRSEKSQEDGTKNAVMLTRIGVGAVLTATAAFAPLNQWLEFSLFLAAYLIVGGDILLKAIRNITRGQVFDENFLMSLATAGAFAVGQFPEGVAVMLFYQVGEWFQSLAVNRSRKSIRALMDIRPDYANRKVGNKTERVSPEDIRTNEVIIVKPGEKVPLDGKIIEGESMVDTSALTGESVPRKVKPGSDLLSGTINKNGVLTVEVTKEFEDSTVSKILDLVQNASSKKAPTENFITKFARYYTPVVVITAAVLAFLPPVLIQSASFSDWIYRALVFLVISCPCALVVSIPLSFFGGVGGASKAGILIKGSNYLEALNDVKYVLFDKTGTLTKGVFNVTRIQPENGFLSDELLAYAAAAEAHSNHPIAVSIRAAYGIEIQPDQIEGYNEISGHGIEATVKGKEVFAGNEKLMNQEKIAFTKPEADGTIVHVAVNRVYAGYLAISDEVKEDAASAIRMLKELGIKKTVMLTGDSKTVGERVGHQLGLDEVHAELLPHEKVAQVEKWDARKLKNEKLIFVGDGINDTPVLARADIGMAMGGLGSDAAIEAADVVIMTDEPSKIPEAIKIAKRTRRIVWQNIIFALGVKAIFLTLGAFGIATMWEAVFSDVGVTLIAVLNAMRVLNVKNSA</sequence>
<name>A0ABT8I000_9BACL</name>
<evidence type="ECO:0000259" key="18">
    <source>
        <dbReference type="PROSITE" id="PS50846"/>
    </source>
</evidence>
<dbReference type="PROSITE" id="PS00154">
    <property type="entry name" value="ATPASE_E1_E2"/>
    <property type="match status" value="1"/>
</dbReference>
<dbReference type="Gene3D" id="3.40.50.1000">
    <property type="entry name" value="HAD superfamily/HAD-like"/>
    <property type="match status" value="1"/>
</dbReference>
<protein>
    <recommendedName>
        <fullName evidence="15">Cd(2+)-exporting ATPase</fullName>
        <ecNumber evidence="15">7.2.2.21</ecNumber>
    </recommendedName>
</protein>
<keyword evidence="10 17" id="KW-0067">ATP-binding</keyword>
<evidence type="ECO:0000256" key="16">
    <source>
        <dbReference type="ARBA" id="ARBA00049338"/>
    </source>
</evidence>
<keyword evidence="13" id="KW-0406">Ion transport</keyword>
<dbReference type="PROSITE" id="PS01047">
    <property type="entry name" value="HMA_1"/>
    <property type="match status" value="1"/>
</dbReference>
<feature type="transmembrane region" description="Helical" evidence="17">
    <location>
        <begin position="174"/>
        <end position="192"/>
    </location>
</feature>
<dbReference type="Gene3D" id="3.30.70.100">
    <property type="match status" value="2"/>
</dbReference>
<evidence type="ECO:0000256" key="2">
    <source>
        <dbReference type="ARBA" id="ARBA00006024"/>
    </source>
</evidence>
<dbReference type="Gene3D" id="3.40.1110.10">
    <property type="entry name" value="Calcium-transporting ATPase, cytoplasmic domain N"/>
    <property type="match status" value="1"/>
</dbReference>
<gene>
    <name evidence="19" type="ORF">QYB97_17735</name>
</gene>
<dbReference type="CDD" id="cd00371">
    <property type="entry name" value="HMA"/>
    <property type="match status" value="2"/>
</dbReference>
<feature type="transmembrane region" description="Helical" evidence="17">
    <location>
        <begin position="401"/>
        <end position="421"/>
    </location>
</feature>
<dbReference type="SUPFAM" id="SSF56784">
    <property type="entry name" value="HAD-like"/>
    <property type="match status" value="1"/>
</dbReference>
<dbReference type="InterPro" id="IPR023214">
    <property type="entry name" value="HAD_sf"/>
</dbReference>
<comment type="similarity">
    <text evidence="2 17">Belongs to the cation transport ATPase (P-type) (TC 3.A.3) family. Type IB subfamily.</text>
</comment>
<dbReference type="PRINTS" id="PR00119">
    <property type="entry name" value="CATATPASE"/>
</dbReference>
<keyword evidence="14 17" id="KW-0472">Membrane</keyword>
<feature type="transmembrane region" description="Helical" evidence="17">
    <location>
        <begin position="734"/>
        <end position="756"/>
    </location>
</feature>
<dbReference type="CDD" id="cd07548">
    <property type="entry name" value="P-type_ATPase-Cd_Zn_Co_like"/>
    <property type="match status" value="1"/>
</dbReference>
<keyword evidence="3" id="KW-0813">Transport</keyword>
<dbReference type="PROSITE" id="PS50846">
    <property type="entry name" value="HMA_2"/>
    <property type="match status" value="2"/>
</dbReference>
<evidence type="ECO:0000256" key="6">
    <source>
        <dbReference type="ARBA" id="ARBA00022553"/>
    </source>
</evidence>
<keyword evidence="5" id="KW-0104">Cadmium</keyword>
<dbReference type="NCBIfam" id="TIGR01512">
    <property type="entry name" value="ATPase-IB2_Cd"/>
    <property type="match status" value="1"/>
</dbReference>
<keyword evidence="20" id="KW-1185">Reference proteome</keyword>
<evidence type="ECO:0000256" key="9">
    <source>
        <dbReference type="ARBA" id="ARBA00022741"/>
    </source>
</evidence>
<evidence type="ECO:0000256" key="3">
    <source>
        <dbReference type="ARBA" id="ARBA00022448"/>
    </source>
</evidence>
<dbReference type="Pfam" id="PF00403">
    <property type="entry name" value="HMA"/>
    <property type="match status" value="2"/>
</dbReference>
<keyword evidence="11" id="KW-1278">Translocase</keyword>
<keyword evidence="12 17" id="KW-1133">Transmembrane helix</keyword>
<keyword evidence="4 17" id="KW-1003">Cell membrane</keyword>
<dbReference type="InterPro" id="IPR036163">
    <property type="entry name" value="HMA_dom_sf"/>
</dbReference>
<comment type="catalytic activity">
    <reaction evidence="16">
        <text>Cd(2+)(in) + ATP + H2O = Cd(2+)(out) + ADP + phosphate + H(+)</text>
        <dbReference type="Rhea" id="RHEA:12132"/>
        <dbReference type="ChEBI" id="CHEBI:15377"/>
        <dbReference type="ChEBI" id="CHEBI:15378"/>
        <dbReference type="ChEBI" id="CHEBI:30616"/>
        <dbReference type="ChEBI" id="CHEBI:43474"/>
        <dbReference type="ChEBI" id="CHEBI:48775"/>
        <dbReference type="ChEBI" id="CHEBI:456216"/>
        <dbReference type="EC" id="7.2.2.21"/>
    </reaction>
</comment>
<keyword evidence="6" id="KW-0597">Phosphoprotein</keyword>
<reference evidence="19" key="1">
    <citation type="submission" date="2023-07" db="EMBL/GenBank/DDBJ databases">
        <title>Fictibacillus sp. isolated from freshwater pond.</title>
        <authorList>
            <person name="Kirdat K."/>
            <person name="Bhat A."/>
            <person name="Mourya A."/>
            <person name="Yadav A."/>
        </authorList>
    </citation>
    <scope>NUCLEOTIDE SEQUENCE</scope>
    <source>
        <strain evidence="19">NE201</strain>
    </source>
</reference>
<dbReference type="InterPro" id="IPR017969">
    <property type="entry name" value="Heavy-metal-associated_CS"/>
</dbReference>
<dbReference type="PANTHER" id="PTHR48085">
    <property type="entry name" value="CADMIUM/ZINC-TRANSPORTING ATPASE HMA2-RELATED"/>
    <property type="match status" value="1"/>
</dbReference>
<dbReference type="PANTHER" id="PTHR48085:SF5">
    <property type="entry name" value="CADMIUM_ZINC-TRANSPORTING ATPASE HMA4-RELATED"/>
    <property type="match status" value="1"/>
</dbReference>
<dbReference type="SUPFAM" id="SSF55008">
    <property type="entry name" value="HMA, heavy metal-associated domain"/>
    <property type="match status" value="2"/>
</dbReference>
<feature type="domain" description="HMA" evidence="18">
    <location>
        <begin position="83"/>
        <end position="153"/>
    </location>
</feature>
<evidence type="ECO:0000256" key="11">
    <source>
        <dbReference type="ARBA" id="ARBA00022967"/>
    </source>
</evidence>
<dbReference type="InterPro" id="IPR018303">
    <property type="entry name" value="ATPase_P-typ_P_site"/>
</dbReference>
<dbReference type="SFLD" id="SFLDG00002">
    <property type="entry name" value="C1.7:_P-type_atpase_like"/>
    <property type="match status" value="1"/>
</dbReference>
<evidence type="ECO:0000256" key="1">
    <source>
        <dbReference type="ARBA" id="ARBA00004651"/>
    </source>
</evidence>
<evidence type="ECO:0000256" key="14">
    <source>
        <dbReference type="ARBA" id="ARBA00023136"/>
    </source>
</evidence>
<accession>A0ABT8I000</accession>
<evidence type="ECO:0000256" key="4">
    <source>
        <dbReference type="ARBA" id="ARBA00022475"/>
    </source>
</evidence>
<dbReference type="InterPro" id="IPR001757">
    <property type="entry name" value="P_typ_ATPase"/>
</dbReference>
<dbReference type="NCBIfam" id="TIGR01525">
    <property type="entry name" value="ATPase-IB_hvy"/>
    <property type="match status" value="1"/>
</dbReference>
<evidence type="ECO:0000256" key="12">
    <source>
        <dbReference type="ARBA" id="ARBA00022989"/>
    </source>
</evidence>
<dbReference type="SFLD" id="SFLDF00027">
    <property type="entry name" value="p-type_atpase"/>
    <property type="match status" value="1"/>
</dbReference>
<keyword evidence="9 17" id="KW-0547">Nucleotide-binding</keyword>
<feature type="domain" description="HMA" evidence="18">
    <location>
        <begin position="4"/>
        <end position="72"/>
    </location>
</feature>
<evidence type="ECO:0000256" key="10">
    <source>
        <dbReference type="ARBA" id="ARBA00022840"/>
    </source>
</evidence>
<evidence type="ECO:0000256" key="8">
    <source>
        <dbReference type="ARBA" id="ARBA00022723"/>
    </source>
</evidence>
<dbReference type="NCBIfam" id="TIGR01494">
    <property type="entry name" value="ATPase_P-type"/>
    <property type="match status" value="1"/>
</dbReference>
<evidence type="ECO:0000256" key="17">
    <source>
        <dbReference type="RuleBase" id="RU362081"/>
    </source>
</evidence>
<proteinExistence type="inferred from homology"/>
<dbReference type="InterPro" id="IPR051014">
    <property type="entry name" value="Cation_Transport_ATPase_IB"/>
</dbReference>
<dbReference type="Gene3D" id="2.70.150.10">
    <property type="entry name" value="Calcium-transporting ATPase, cytoplasmic transduction domain A"/>
    <property type="match status" value="1"/>
</dbReference>
<dbReference type="SFLD" id="SFLDS00003">
    <property type="entry name" value="Haloacid_Dehalogenase"/>
    <property type="match status" value="1"/>
</dbReference>
<evidence type="ECO:0000256" key="13">
    <source>
        <dbReference type="ARBA" id="ARBA00023065"/>
    </source>
</evidence>
<dbReference type="InterPro" id="IPR036412">
    <property type="entry name" value="HAD-like_sf"/>
</dbReference>
<comment type="caution">
    <text evidence="19">The sequence shown here is derived from an EMBL/GenBank/DDBJ whole genome shotgun (WGS) entry which is preliminary data.</text>
</comment>
<evidence type="ECO:0000256" key="7">
    <source>
        <dbReference type="ARBA" id="ARBA00022692"/>
    </source>
</evidence>
<evidence type="ECO:0000256" key="5">
    <source>
        <dbReference type="ARBA" id="ARBA00022539"/>
    </source>
</evidence>